<dbReference type="Proteomes" id="UP000190135">
    <property type="component" value="Unassembled WGS sequence"/>
</dbReference>
<evidence type="ECO:0000256" key="3">
    <source>
        <dbReference type="ARBA" id="ARBA00023049"/>
    </source>
</evidence>
<reference evidence="9 10" key="1">
    <citation type="submission" date="2017-02" db="EMBL/GenBank/DDBJ databases">
        <authorList>
            <person name="Peterson S.W."/>
        </authorList>
    </citation>
    <scope>NUCLEOTIDE SEQUENCE [LARGE SCALE GENOMIC DNA]</scope>
    <source>
        <strain evidence="9 10">USBA 369</strain>
    </source>
</reference>
<protein>
    <submittedName>
        <fullName evidence="9">Zinc protease</fullName>
    </submittedName>
</protein>
<dbReference type="PANTHER" id="PTHR11851:SF49">
    <property type="entry name" value="MITOCHONDRIAL-PROCESSING PEPTIDASE SUBUNIT ALPHA"/>
    <property type="match status" value="1"/>
</dbReference>
<evidence type="ECO:0000313" key="9">
    <source>
        <dbReference type="EMBL" id="SJZ96585.1"/>
    </source>
</evidence>
<dbReference type="InterPro" id="IPR011765">
    <property type="entry name" value="Pept_M16_N"/>
</dbReference>
<keyword evidence="10" id="KW-1185">Reference proteome</keyword>
<dbReference type="Pfam" id="PF05193">
    <property type="entry name" value="Peptidase_M16_C"/>
    <property type="match status" value="1"/>
</dbReference>
<evidence type="ECO:0000313" key="10">
    <source>
        <dbReference type="Proteomes" id="UP000190135"/>
    </source>
</evidence>
<gene>
    <name evidence="9" type="ORF">SAMN05428963_104248</name>
</gene>
<feature type="domain" description="Peptidase M16 C-terminal" evidence="8">
    <location>
        <begin position="228"/>
        <end position="411"/>
    </location>
</feature>
<dbReference type="InterPro" id="IPR001431">
    <property type="entry name" value="Pept_M16_Zn_BS"/>
</dbReference>
<evidence type="ECO:0000256" key="5">
    <source>
        <dbReference type="SAM" id="MobiDB-lite"/>
    </source>
</evidence>
<evidence type="ECO:0000256" key="6">
    <source>
        <dbReference type="SAM" id="SignalP"/>
    </source>
</evidence>
<proteinExistence type="inferred from homology"/>
<keyword evidence="6" id="KW-0732">Signal</keyword>
<feature type="chain" id="PRO_5012639898" evidence="6">
    <location>
        <begin position="30"/>
        <end position="504"/>
    </location>
</feature>
<dbReference type="GO" id="GO:0006508">
    <property type="term" value="P:proteolysis"/>
    <property type="evidence" value="ECO:0007669"/>
    <property type="project" value="UniProtKB-KW"/>
</dbReference>
<dbReference type="EMBL" id="FUXL01000004">
    <property type="protein sequence ID" value="SJZ96585.1"/>
    <property type="molecule type" value="Genomic_DNA"/>
</dbReference>
<dbReference type="PANTHER" id="PTHR11851">
    <property type="entry name" value="METALLOPROTEASE"/>
    <property type="match status" value="1"/>
</dbReference>
<sequence length="504" mass="54973">MTMRRILRRGHPALLAALLATSLTLPAMAETAAAKPAAQADAAKTLSPTEQAAEKKVEEKAGEIDNFTLANGLQVVVIPDHRAPIVTHMIWYKVGAADEKPGVSGIAHFLEHLMFKGTKKHPEGEFSRAVSDIGGQENAFTTQDYTAYFQQVAADHLEEMMRFEADRMENLILTDAQILPERQVIIEERRMRIDNNPQAQLSESVDATLFANSPYGIPVIGWRSEMEKLSRDDAIAFYDKYYTPNNATLIVAGDVTTDEVKRLAEETYGKVPRRADPGARVRPQEPEPLAARTVTLKDDQVTQPSLQRTYLVPSDTTAKGHESEALDILADILGGGTTSRFYRSLVVEQGIAAGAGAYYAGTALNDGQFMVYGMPRGSATIAEIEAAIDAEIAKVVNDGITPDELERAKNRVRKAVIFERDNQAAMARRYGAALSTGRSIEDVEKWPERIEAVTVDEVNAVARKYLEAKRSVTGYLEPTHPSSAPAAEGAMPPAPPPAVSQSQS</sequence>
<feature type="compositionally biased region" description="Low complexity" evidence="5">
    <location>
        <begin position="481"/>
        <end position="491"/>
    </location>
</feature>
<dbReference type="AlphaFoldDB" id="A0A1T4PYM5"/>
<dbReference type="GO" id="GO:0046872">
    <property type="term" value="F:metal ion binding"/>
    <property type="evidence" value="ECO:0007669"/>
    <property type="project" value="InterPro"/>
</dbReference>
<keyword evidence="3" id="KW-0482">Metalloprotease</keyword>
<evidence type="ECO:0000256" key="1">
    <source>
        <dbReference type="ARBA" id="ARBA00001947"/>
    </source>
</evidence>
<dbReference type="GO" id="GO:0004222">
    <property type="term" value="F:metalloendopeptidase activity"/>
    <property type="evidence" value="ECO:0007669"/>
    <property type="project" value="InterPro"/>
</dbReference>
<accession>A0A1T4PYM5</accession>
<comment type="similarity">
    <text evidence="2 4">Belongs to the peptidase M16 family.</text>
</comment>
<evidence type="ECO:0000256" key="2">
    <source>
        <dbReference type="ARBA" id="ARBA00007261"/>
    </source>
</evidence>
<dbReference type="STRING" id="1365950.SAMN05428963_104248"/>
<dbReference type="InterPro" id="IPR007863">
    <property type="entry name" value="Peptidase_M16_C"/>
</dbReference>
<dbReference type="InterPro" id="IPR050361">
    <property type="entry name" value="MPP/UQCRC_Complex"/>
</dbReference>
<keyword evidence="3" id="KW-0378">Hydrolase</keyword>
<dbReference type="Pfam" id="PF00675">
    <property type="entry name" value="Peptidase_M16"/>
    <property type="match status" value="1"/>
</dbReference>
<dbReference type="SUPFAM" id="SSF63411">
    <property type="entry name" value="LuxS/MPP-like metallohydrolase"/>
    <property type="match status" value="2"/>
</dbReference>
<dbReference type="InterPro" id="IPR011249">
    <property type="entry name" value="Metalloenz_LuxS/M16"/>
</dbReference>
<name>A0A1T4PYM5_9HYPH</name>
<feature type="region of interest" description="Disordered" evidence="5">
    <location>
        <begin position="472"/>
        <end position="504"/>
    </location>
</feature>
<dbReference type="Gene3D" id="3.30.830.10">
    <property type="entry name" value="Metalloenzyme, LuxS/M16 peptidase-like"/>
    <property type="match status" value="2"/>
</dbReference>
<evidence type="ECO:0000259" key="7">
    <source>
        <dbReference type="Pfam" id="PF00675"/>
    </source>
</evidence>
<organism evidence="9 10">
    <name type="scientific">Consotaella salsifontis</name>
    <dbReference type="NCBI Taxonomy" id="1365950"/>
    <lineage>
        <taxon>Bacteria</taxon>
        <taxon>Pseudomonadati</taxon>
        <taxon>Pseudomonadota</taxon>
        <taxon>Alphaproteobacteria</taxon>
        <taxon>Hyphomicrobiales</taxon>
        <taxon>Aurantimonadaceae</taxon>
        <taxon>Consotaella</taxon>
    </lineage>
</organism>
<keyword evidence="9" id="KW-0645">Protease</keyword>
<evidence type="ECO:0000259" key="8">
    <source>
        <dbReference type="Pfam" id="PF05193"/>
    </source>
</evidence>
<comment type="cofactor">
    <cofactor evidence="1">
        <name>Zn(2+)</name>
        <dbReference type="ChEBI" id="CHEBI:29105"/>
    </cofactor>
</comment>
<dbReference type="PROSITE" id="PS00143">
    <property type="entry name" value="INSULINASE"/>
    <property type="match status" value="1"/>
</dbReference>
<evidence type="ECO:0000256" key="4">
    <source>
        <dbReference type="RuleBase" id="RU004447"/>
    </source>
</evidence>
<feature type="signal peptide" evidence="6">
    <location>
        <begin position="1"/>
        <end position="29"/>
    </location>
</feature>
<feature type="domain" description="Peptidase M16 N-terminal" evidence="7">
    <location>
        <begin position="75"/>
        <end position="220"/>
    </location>
</feature>